<feature type="chain" id="PRO_5045868320" evidence="2">
    <location>
        <begin position="21"/>
        <end position="502"/>
    </location>
</feature>
<dbReference type="RefSeq" id="WP_239127446.1">
    <property type="nucleotide sequence ID" value="NZ_BONE01000089.1"/>
</dbReference>
<dbReference type="EMBL" id="BONE01000089">
    <property type="protein sequence ID" value="GIF77403.1"/>
    <property type="molecule type" value="Genomic_DNA"/>
</dbReference>
<evidence type="ECO:0000256" key="2">
    <source>
        <dbReference type="SAM" id="SignalP"/>
    </source>
</evidence>
<sequence>MKKQRIALFGAVVATALALAACGSGAGDASPAAAGKSDAIIQVGSLYEPQNLDNTAGGGQGVTEAFNGNVYEGLFKLTDDGKVEPLLAANHTVSADGLTYTFTLRDGVTFHSGKALTSADVKYSIEKVLAPDSKSARKSSFPEIKQIATPDPKTVTVTLAARSISFVYNLSYVWIVNDQAGSLQAKEDGTGPYKLDGWKRGSSLTLTKNPSYWGTPATNGGVVFHYFTDGSALDNALLTNAVDVVTSEQNPDALAQFTDNPAYKVTDGHSTTKLLLAFNDRVAPFNDVKVRKAVSAAIDDKKLLQSIWGDHGSLIGSMVPPSDPWHTDLTGVNAYNVDEAKKLLADAGHAGGFTFTLDTPNYDPHPTVAAFVKSELAKVGITVDINVITADQWYTKVYQNKDFAATLQEHVNDRDVVWYGDPSFYWGYDNPQVTAWIKQAEQAPSEAEQTDLLKKADRQIAEDAASDWLYLYPQIVVASTKLSGYPVNGLNSQFFAYGIQKG</sequence>
<dbReference type="Gene3D" id="3.10.105.10">
    <property type="entry name" value="Dipeptide-binding Protein, Domain 3"/>
    <property type="match status" value="1"/>
</dbReference>
<keyword evidence="1 2" id="KW-0732">Signal</keyword>
<dbReference type="PANTHER" id="PTHR30290:SF38">
    <property type="entry name" value="D,D-DIPEPTIDE-BINDING PERIPLASMIC PROTEIN DDPA-RELATED"/>
    <property type="match status" value="1"/>
</dbReference>
<evidence type="ECO:0000259" key="3">
    <source>
        <dbReference type="Pfam" id="PF00496"/>
    </source>
</evidence>
<dbReference type="InterPro" id="IPR030678">
    <property type="entry name" value="Peptide/Ni-bd"/>
</dbReference>
<reference evidence="4 5" key="1">
    <citation type="submission" date="2021-01" db="EMBL/GenBank/DDBJ databases">
        <title>Whole genome shotgun sequence of Asanoa siamensis NBRC 107932.</title>
        <authorList>
            <person name="Komaki H."/>
            <person name="Tamura T."/>
        </authorList>
    </citation>
    <scope>NUCLEOTIDE SEQUENCE [LARGE SCALE GENOMIC DNA]</scope>
    <source>
        <strain evidence="4 5">NBRC 107932</strain>
    </source>
</reference>
<gene>
    <name evidence="4" type="ORF">Asi02nite_69210</name>
</gene>
<accession>A0ABQ4D1K2</accession>
<dbReference type="Pfam" id="PF00496">
    <property type="entry name" value="SBP_bac_5"/>
    <property type="match status" value="1"/>
</dbReference>
<organism evidence="4 5">
    <name type="scientific">Asanoa siamensis</name>
    <dbReference type="NCBI Taxonomy" id="926357"/>
    <lineage>
        <taxon>Bacteria</taxon>
        <taxon>Bacillati</taxon>
        <taxon>Actinomycetota</taxon>
        <taxon>Actinomycetes</taxon>
        <taxon>Micromonosporales</taxon>
        <taxon>Micromonosporaceae</taxon>
        <taxon>Asanoa</taxon>
    </lineage>
</organism>
<evidence type="ECO:0000313" key="4">
    <source>
        <dbReference type="EMBL" id="GIF77403.1"/>
    </source>
</evidence>
<dbReference type="InterPro" id="IPR039424">
    <property type="entry name" value="SBP_5"/>
</dbReference>
<dbReference type="PIRSF" id="PIRSF002741">
    <property type="entry name" value="MppA"/>
    <property type="match status" value="1"/>
</dbReference>
<feature type="signal peptide" evidence="2">
    <location>
        <begin position="1"/>
        <end position="20"/>
    </location>
</feature>
<feature type="domain" description="Solute-binding protein family 5" evidence="3">
    <location>
        <begin position="82"/>
        <end position="413"/>
    </location>
</feature>
<name>A0ABQ4D1K2_9ACTN</name>
<protein>
    <submittedName>
        <fullName evidence="4">Peptide ABC transporter substrate-binding protein</fullName>
    </submittedName>
</protein>
<dbReference type="PANTHER" id="PTHR30290">
    <property type="entry name" value="PERIPLASMIC BINDING COMPONENT OF ABC TRANSPORTER"/>
    <property type="match status" value="1"/>
</dbReference>
<dbReference type="SUPFAM" id="SSF53850">
    <property type="entry name" value="Periplasmic binding protein-like II"/>
    <property type="match status" value="1"/>
</dbReference>
<dbReference type="Gene3D" id="3.90.76.10">
    <property type="entry name" value="Dipeptide-binding Protein, Domain 1"/>
    <property type="match status" value="1"/>
</dbReference>
<evidence type="ECO:0000256" key="1">
    <source>
        <dbReference type="ARBA" id="ARBA00022729"/>
    </source>
</evidence>
<dbReference type="InterPro" id="IPR000914">
    <property type="entry name" value="SBP_5_dom"/>
</dbReference>
<dbReference type="Proteomes" id="UP000604117">
    <property type="component" value="Unassembled WGS sequence"/>
</dbReference>
<comment type="caution">
    <text evidence="4">The sequence shown here is derived from an EMBL/GenBank/DDBJ whole genome shotgun (WGS) entry which is preliminary data.</text>
</comment>
<proteinExistence type="predicted"/>
<keyword evidence="5" id="KW-1185">Reference proteome</keyword>
<evidence type="ECO:0000313" key="5">
    <source>
        <dbReference type="Proteomes" id="UP000604117"/>
    </source>
</evidence>
<dbReference type="CDD" id="cd08494">
    <property type="entry name" value="PBP2_NikA_DppA_OppA_like_6"/>
    <property type="match status" value="1"/>
</dbReference>
<dbReference type="PROSITE" id="PS51257">
    <property type="entry name" value="PROKAR_LIPOPROTEIN"/>
    <property type="match status" value="1"/>
</dbReference>
<dbReference type="Gene3D" id="3.40.190.10">
    <property type="entry name" value="Periplasmic binding protein-like II"/>
    <property type="match status" value="1"/>
</dbReference>